<dbReference type="AlphaFoldDB" id="A0A5N5WD84"/>
<feature type="transmembrane region" description="Helical" evidence="1">
    <location>
        <begin position="204"/>
        <end position="226"/>
    </location>
</feature>
<dbReference type="EMBL" id="VOKX01000009">
    <property type="protein sequence ID" value="KAB7850288.1"/>
    <property type="molecule type" value="Genomic_DNA"/>
</dbReference>
<dbReference type="OrthoDB" id="4272751at2"/>
<evidence type="ECO:0000256" key="1">
    <source>
        <dbReference type="SAM" id="Phobius"/>
    </source>
</evidence>
<gene>
    <name evidence="2" type="ORF">FRZ00_06815</name>
</gene>
<dbReference type="Pfam" id="PF06912">
    <property type="entry name" value="DUF1275"/>
    <property type="match status" value="1"/>
</dbReference>
<comment type="caution">
    <text evidence="2">The sequence shown here is derived from an EMBL/GenBank/DDBJ whole genome shotgun (WGS) entry which is preliminary data.</text>
</comment>
<organism evidence="2 3">
    <name type="scientific">Streptomyces mobaraensis</name>
    <name type="common">Streptoverticillium mobaraense</name>
    <dbReference type="NCBI Taxonomy" id="35621"/>
    <lineage>
        <taxon>Bacteria</taxon>
        <taxon>Bacillati</taxon>
        <taxon>Actinomycetota</taxon>
        <taxon>Actinomycetes</taxon>
        <taxon>Kitasatosporales</taxon>
        <taxon>Streptomycetaceae</taxon>
        <taxon>Streptomyces</taxon>
    </lineage>
</organism>
<feature type="transmembrane region" description="Helical" evidence="1">
    <location>
        <begin position="85"/>
        <end position="105"/>
    </location>
</feature>
<evidence type="ECO:0000313" key="2">
    <source>
        <dbReference type="EMBL" id="KAB7850288.1"/>
    </source>
</evidence>
<keyword evidence="3" id="KW-1185">Reference proteome</keyword>
<reference evidence="2 3" key="1">
    <citation type="journal article" date="2019" name="Microb. Cell Fact.">
        <title>Exploring novel herbicidin analogues by transcriptional regulator overexpression and MS/MS molecular networking.</title>
        <authorList>
            <person name="Shi Y."/>
            <person name="Gu R."/>
            <person name="Li Y."/>
            <person name="Wang X."/>
            <person name="Ren W."/>
            <person name="Li X."/>
            <person name="Wang L."/>
            <person name="Xie Y."/>
            <person name="Hong B."/>
        </authorList>
    </citation>
    <scope>NUCLEOTIDE SEQUENCE [LARGE SCALE GENOMIC DNA]</scope>
    <source>
        <strain evidence="2 3">US-43</strain>
    </source>
</reference>
<dbReference type="RefSeq" id="WP_152262790.1">
    <property type="nucleotide sequence ID" value="NZ_VOKX01000009.1"/>
</dbReference>
<name>A0A5N5WD84_STRMB</name>
<dbReference type="Proteomes" id="UP000327000">
    <property type="component" value="Unassembled WGS sequence"/>
</dbReference>
<dbReference type="PANTHER" id="PTHR37488:SF2">
    <property type="entry name" value="DUF1275 DOMAIN-CONTAINING PROTEIN"/>
    <property type="match status" value="1"/>
</dbReference>
<keyword evidence="1" id="KW-0812">Transmembrane</keyword>
<keyword evidence="1" id="KW-1133">Transmembrane helix</keyword>
<dbReference type="InterPro" id="IPR010699">
    <property type="entry name" value="DUF1275"/>
</dbReference>
<protein>
    <submittedName>
        <fullName evidence="2">DUF1275 domain-containing protein</fullName>
    </submittedName>
</protein>
<accession>A0A5N5WD84</accession>
<feature type="transmembrane region" description="Helical" evidence="1">
    <location>
        <begin position="180"/>
        <end position="198"/>
    </location>
</feature>
<proteinExistence type="predicted"/>
<dbReference type="PANTHER" id="PTHR37488">
    <property type="entry name" value="DUF1275 DOMAIN-CONTAINING PROTEIN"/>
    <property type="match status" value="1"/>
</dbReference>
<feature type="transmembrane region" description="Helical" evidence="1">
    <location>
        <begin position="125"/>
        <end position="146"/>
    </location>
</feature>
<keyword evidence="1" id="KW-0472">Membrane</keyword>
<sequence>MTPRPLLAALLALTVVGGALDAVSYLGLGHVFTANMTGNVVILGFSAAGAAGFSAPASSLALGGFLFGALLGGRFGTAMAGRSRRLWLGGALTAEALLTGGAAALAAGVPGGLPGGLPQDEARRFAVITVLAVAMGVRVATVRALAVPDMMTTILTRVLTGIAADSRLAGGSDTRLGRRLGSVLAMALGALAGGWLLIHHGPVWPLALAAGAVALLAAGCLAAGAGRGPGAGPDVRRARRRG</sequence>
<evidence type="ECO:0000313" key="3">
    <source>
        <dbReference type="Proteomes" id="UP000327000"/>
    </source>
</evidence>
<feature type="transmembrane region" description="Helical" evidence="1">
    <location>
        <begin position="46"/>
        <end position="73"/>
    </location>
</feature>